<evidence type="ECO:0000313" key="15">
    <source>
        <dbReference type="Proteomes" id="UP000696931"/>
    </source>
</evidence>
<organism evidence="14 15">
    <name type="scientific">Eiseniibacteriota bacterium</name>
    <dbReference type="NCBI Taxonomy" id="2212470"/>
    <lineage>
        <taxon>Bacteria</taxon>
        <taxon>Candidatus Eiseniibacteriota</taxon>
    </lineage>
</organism>
<dbReference type="Proteomes" id="UP000696931">
    <property type="component" value="Unassembled WGS sequence"/>
</dbReference>
<dbReference type="InterPro" id="IPR000086">
    <property type="entry name" value="NUDIX_hydrolase_dom"/>
</dbReference>
<keyword evidence="7 12" id="KW-0378">Hydrolase</keyword>
<dbReference type="GO" id="GO:0046872">
    <property type="term" value="F:metal ion binding"/>
    <property type="evidence" value="ECO:0007669"/>
    <property type="project" value="UniProtKB-KW"/>
</dbReference>
<dbReference type="PROSITE" id="PS51462">
    <property type="entry name" value="NUDIX"/>
    <property type="match status" value="1"/>
</dbReference>
<dbReference type="GO" id="GO:0008413">
    <property type="term" value="F:8-oxo-7,8-dihydroguanosine triphosphate pyrophosphatase activity"/>
    <property type="evidence" value="ECO:0007669"/>
    <property type="project" value="TreeGrafter"/>
</dbReference>
<dbReference type="SUPFAM" id="SSF55811">
    <property type="entry name" value="Nudix"/>
    <property type="match status" value="1"/>
</dbReference>
<keyword evidence="8" id="KW-0460">Magnesium</keyword>
<evidence type="ECO:0000256" key="7">
    <source>
        <dbReference type="ARBA" id="ARBA00022801"/>
    </source>
</evidence>
<protein>
    <recommendedName>
        <fullName evidence="11">8-oxo-dGTP diphosphatase</fullName>
        <ecNumber evidence="11">3.6.1.55</ecNumber>
    </recommendedName>
</protein>
<gene>
    <name evidence="14" type="ORF">HZA61_10605</name>
</gene>
<dbReference type="InterPro" id="IPR015797">
    <property type="entry name" value="NUDIX_hydrolase-like_dom_sf"/>
</dbReference>
<evidence type="ECO:0000259" key="13">
    <source>
        <dbReference type="PROSITE" id="PS51462"/>
    </source>
</evidence>
<proteinExistence type="inferred from homology"/>
<dbReference type="PANTHER" id="PTHR47707:SF1">
    <property type="entry name" value="NUDIX HYDROLASE FAMILY PROTEIN"/>
    <property type="match status" value="1"/>
</dbReference>
<dbReference type="EC" id="3.6.1.55" evidence="11"/>
<evidence type="ECO:0000256" key="6">
    <source>
        <dbReference type="ARBA" id="ARBA00022763"/>
    </source>
</evidence>
<evidence type="ECO:0000256" key="3">
    <source>
        <dbReference type="ARBA" id="ARBA00022457"/>
    </source>
</evidence>
<comment type="cofactor">
    <cofactor evidence="1">
        <name>Mg(2+)</name>
        <dbReference type="ChEBI" id="CHEBI:18420"/>
    </cofactor>
</comment>
<dbReference type="CDD" id="cd03425">
    <property type="entry name" value="NUDIX_MutT_NudA_like"/>
    <property type="match status" value="1"/>
</dbReference>
<dbReference type="GO" id="GO:0044715">
    <property type="term" value="F:8-oxo-dGDP phosphatase activity"/>
    <property type="evidence" value="ECO:0007669"/>
    <property type="project" value="TreeGrafter"/>
</dbReference>
<name>A0A933SHD4_UNCEI</name>
<dbReference type="GO" id="GO:0006260">
    <property type="term" value="P:DNA replication"/>
    <property type="evidence" value="ECO:0007669"/>
    <property type="project" value="UniProtKB-KW"/>
</dbReference>
<dbReference type="EMBL" id="JACRIW010000075">
    <property type="protein sequence ID" value="MBI5169929.1"/>
    <property type="molecule type" value="Genomic_DNA"/>
</dbReference>
<evidence type="ECO:0000256" key="5">
    <source>
        <dbReference type="ARBA" id="ARBA00022723"/>
    </source>
</evidence>
<dbReference type="InterPro" id="IPR047127">
    <property type="entry name" value="MutT-like"/>
</dbReference>
<comment type="similarity">
    <text evidence="2 12">Belongs to the Nudix hydrolase family.</text>
</comment>
<dbReference type="InterPro" id="IPR020084">
    <property type="entry name" value="NUDIX_hydrolase_CS"/>
</dbReference>
<evidence type="ECO:0000256" key="11">
    <source>
        <dbReference type="ARBA" id="ARBA00038905"/>
    </source>
</evidence>
<feature type="domain" description="Nudix hydrolase" evidence="13">
    <location>
        <begin position="8"/>
        <end position="135"/>
    </location>
</feature>
<evidence type="ECO:0000313" key="14">
    <source>
        <dbReference type="EMBL" id="MBI5169929.1"/>
    </source>
</evidence>
<dbReference type="GO" id="GO:0035539">
    <property type="term" value="F:8-oxo-7,8-dihydrodeoxyguanosine triphosphate pyrophosphatase activity"/>
    <property type="evidence" value="ECO:0007669"/>
    <property type="project" value="UniProtKB-EC"/>
</dbReference>
<evidence type="ECO:0000256" key="10">
    <source>
        <dbReference type="ARBA" id="ARBA00035861"/>
    </source>
</evidence>
<dbReference type="AlphaFoldDB" id="A0A933SHD4"/>
<dbReference type="PROSITE" id="PS00893">
    <property type="entry name" value="NUDIX_BOX"/>
    <property type="match status" value="1"/>
</dbReference>
<evidence type="ECO:0000256" key="2">
    <source>
        <dbReference type="ARBA" id="ARBA00005582"/>
    </source>
</evidence>
<evidence type="ECO:0000256" key="9">
    <source>
        <dbReference type="ARBA" id="ARBA00023204"/>
    </source>
</evidence>
<dbReference type="GO" id="GO:0044716">
    <property type="term" value="F:8-oxo-GDP phosphatase activity"/>
    <property type="evidence" value="ECO:0007669"/>
    <property type="project" value="TreeGrafter"/>
</dbReference>
<sequence>MSEAPVRKRVRVVAAVVFDGPRLLMTQRPPGGPLGLQWEFPGGKLEPGEAPEAALVREVREELGVGSVAHDTLAVHEFDYAHGVHVELYFVRCTLDSHAFTPAHAVHAWRWVEPRDVNLSEVLEGDRDFLRSLGATD</sequence>
<evidence type="ECO:0000256" key="1">
    <source>
        <dbReference type="ARBA" id="ARBA00001946"/>
    </source>
</evidence>
<reference evidence="14" key="1">
    <citation type="submission" date="2020-07" db="EMBL/GenBank/DDBJ databases">
        <title>Huge and variable diversity of episymbiotic CPR bacteria and DPANN archaea in groundwater ecosystems.</title>
        <authorList>
            <person name="He C.Y."/>
            <person name="Keren R."/>
            <person name="Whittaker M."/>
            <person name="Farag I.F."/>
            <person name="Doudna J."/>
            <person name="Cate J.H.D."/>
            <person name="Banfield J.F."/>
        </authorList>
    </citation>
    <scope>NUCLEOTIDE SEQUENCE</scope>
    <source>
        <strain evidence="14">NC_groundwater_1813_Pr3_B-0.1um_71_17</strain>
    </source>
</reference>
<keyword evidence="4" id="KW-0235">DNA replication</keyword>
<dbReference type="Pfam" id="PF00293">
    <property type="entry name" value="NUDIX"/>
    <property type="match status" value="1"/>
</dbReference>
<keyword evidence="9" id="KW-0234">DNA repair</keyword>
<accession>A0A933SHD4</accession>
<evidence type="ECO:0000256" key="4">
    <source>
        <dbReference type="ARBA" id="ARBA00022705"/>
    </source>
</evidence>
<dbReference type="GO" id="GO:0006281">
    <property type="term" value="P:DNA repair"/>
    <property type="evidence" value="ECO:0007669"/>
    <property type="project" value="UniProtKB-KW"/>
</dbReference>
<keyword evidence="3" id="KW-0515">Mutator protein</keyword>
<keyword evidence="5" id="KW-0479">Metal-binding</keyword>
<comment type="catalytic activity">
    <reaction evidence="10">
        <text>8-oxo-dGTP + H2O = 8-oxo-dGMP + diphosphate + H(+)</text>
        <dbReference type="Rhea" id="RHEA:31575"/>
        <dbReference type="ChEBI" id="CHEBI:15377"/>
        <dbReference type="ChEBI" id="CHEBI:15378"/>
        <dbReference type="ChEBI" id="CHEBI:33019"/>
        <dbReference type="ChEBI" id="CHEBI:63224"/>
        <dbReference type="ChEBI" id="CHEBI:77896"/>
        <dbReference type="EC" id="3.6.1.55"/>
    </reaction>
</comment>
<dbReference type="InterPro" id="IPR020476">
    <property type="entry name" value="Nudix_hydrolase"/>
</dbReference>
<evidence type="ECO:0000256" key="8">
    <source>
        <dbReference type="ARBA" id="ARBA00022842"/>
    </source>
</evidence>
<evidence type="ECO:0000256" key="12">
    <source>
        <dbReference type="RuleBase" id="RU003476"/>
    </source>
</evidence>
<dbReference type="Gene3D" id="3.90.79.10">
    <property type="entry name" value="Nucleoside Triphosphate Pyrophosphohydrolase"/>
    <property type="match status" value="1"/>
</dbReference>
<keyword evidence="6" id="KW-0227">DNA damage</keyword>
<dbReference type="PRINTS" id="PR00502">
    <property type="entry name" value="NUDIXFAMILY"/>
</dbReference>
<dbReference type="PANTHER" id="PTHR47707">
    <property type="entry name" value="8-OXO-DGTP DIPHOSPHATASE"/>
    <property type="match status" value="1"/>
</dbReference>
<comment type="caution">
    <text evidence="14">The sequence shown here is derived from an EMBL/GenBank/DDBJ whole genome shotgun (WGS) entry which is preliminary data.</text>
</comment>